<evidence type="ECO:0000313" key="2">
    <source>
        <dbReference type="EMBL" id="MCP2369045.1"/>
    </source>
</evidence>
<dbReference type="STRING" id="589382.SAMN04489721_1403"/>
<proteinExistence type="predicted"/>
<dbReference type="Proteomes" id="UP000199482">
    <property type="component" value="Chromosome I"/>
</dbReference>
<gene>
    <name evidence="2" type="ORF">BCL57_003224</name>
    <name evidence="3" type="ORF">SAMN04489721_1403</name>
</gene>
<sequence>MTGPTVHFLVPDGIDDAERVSGGNVYDRRIADGLRARGLHVRMVPVPEARTAEVAGALSNVPDDGVVLIDGLIAVPASAALSANAARLRIVVLAHMVASTLSEAHNGTRSTEGEREALHAARAVITTSDWTRSALIARALAAPDRIAVARPGTDPVPAAPGSETGARLLTVGAVAPHKGQDVLVDALAGMTDLPDWTCWVVGSLDADPDFALQTREAIRSAALAERVALTGVLSGPLLEDAYRSADLVVAPSRSESYGMVVAEALARGIPVVASCVGGVPEAIAGSPAGVLVPSGDPGALRAVLRRWRGDAGWRAAFKAEAMDSRTTRPSWEEPVGIIAEVLGEVGARADALGRERRAAG</sequence>
<evidence type="ECO:0000313" key="5">
    <source>
        <dbReference type="Proteomes" id="UP000893823"/>
    </source>
</evidence>
<organism evidence="3 4">
    <name type="scientific">Agromyces flavus</name>
    <dbReference type="NCBI Taxonomy" id="589382"/>
    <lineage>
        <taxon>Bacteria</taxon>
        <taxon>Bacillati</taxon>
        <taxon>Actinomycetota</taxon>
        <taxon>Actinomycetes</taxon>
        <taxon>Micrococcales</taxon>
        <taxon>Microbacteriaceae</taxon>
        <taxon>Agromyces</taxon>
    </lineage>
</organism>
<evidence type="ECO:0000313" key="4">
    <source>
        <dbReference type="Proteomes" id="UP000199482"/>
    </source>
</evidence>
<reference evidence="2" key="3">
    <citation type="submission" date="2022-06" db="EMBL/GenBank/DDBJ databases">
        <title>Genomic Encyclopedia of Type Strains, Phase III (KMG-III): the genomes of soil and plant-associated and newly described type strains.</title>
        <authorList>
            <person name="Whitman W."/>
        </authorList>
    </citation>
    <scope>NUCLEOTIDE SEQUENCE</scope>
    <source>
        <strain evidence="2">CPCC 202695</strain>
    </source>
</reference>
<dbReference type="RefSeq" id="WP_092670446.1">
    <property type="nucleotide sequence ID" value="NZ_BMDN01000006.1"/>
</dbReference>
<evidence type="ECO:0000256" key="1">
    <source>
        <dbReference type="ARBA" id="ARBA00021292"/>
    </source>
</evidence>
<dbReference type="SUPFAM" id="SSF53756">
    <property type="entry name" value="UDP-Glycosyltransferase/glycogen phosphorylase"/>
    <property type="match status" value="1"/>
</dbReference>
<evidence type="ECO:0000313" key="3">
    <source>
        <dbReference type="EMBL" id="SDS48874.1"/>
    </source>
</evidence>
<dbReference type="Proteomes" id="UP000893823">
    <property type="component" value="Unassembled WGS sequence"/>
</dbReference>
<dbReference type="EMBL" id="LT629755">
    <property type="protein sequence ID" value="SDS48874.1"/>
    <property type="molecule type" value="Genomic_DNA"/>
</dbReference>
<name>A0A1H1SLH9_9MICO</name>
<dbReference type="AlphaFoldDB" id="A0A1H1SLH9"/>
<dbReference type="GO" id="GO:0016758">
    <property type="term" value="F:hexosyltransferase activity"/>
    <property type="evidence" value="ECO:0007669"/>
    <property type="project" value="TreeGrafter"/>
</dbReference>
<dbReference type="Pfam" id="PF13692">
    <property type="entry name" value="Glyco_trans_1_4"/>
    <property type="match status" value="1"/>
</dbReference>
<dbReference type="PANTHER" id="PTHR45947:SF3">
    <property type="entry name" value="SULFOQUINOVOSYL TRANSFERASE SQD2"/>
    <property type="match status" value="1"/>
</dbReference>
<reference evidence="4" key="2">
    <citation type="submission" date="2016-10" db="EMBL/GenBank/DDBJ databases">
        <authorList>
            <person name="Varghese N."/>
            <person name="Submissions S."/>
        </authorList>
    </citation>
    <scope>NUCLEOTIDE SEQUENCE [LARGE SCALE GENOMIC DNA]</scope>
    <source>
        <strain evidence="4">CPCC 202695</strain>
    </source>
</reference>
<accession>A0A1H1SLH9</accession>
<protein>
    <recommendedName>
        <fullName evidence="1">D-inositol 3-phosphate glycosyltransferase</fullName>
    </recommendedName>
</protein>
<dbReference type="EMBL" id="SODL02000006">
    <property type="protein sequence ID" value="MCP2369045.1"/>
    <property type="molecule type" value="Genomic_DNA"/>
</dbReference>
<dbReference type="PANTHER" id="PTHR45947">
    <property type="entry name" value="SULFOQUINOVOSYL TRANSFERASE SQD2"/>
    <property type="match status" value="1"/>
</dbReference>
<reference evidence="3" key="1">
    <citation type="submission" date="2016-10" db="EMBL/GenBank/DDBJ databases">
        <authorList>
            <person name="de Groot N.N."/>
        </authorList>
    </citation>
    <scope>NUCLEOTIDE SEQUENCE [LARGE SCALE GENOMIC DNA]</scope>
    <source>
        <strain evidence="3">CPCC 202695</strain>
    </source>
</reference>
<keyword evidence="3" id="KW-0808">Transferase</keyword>
<keyword evidence="5" id="KW-1185">Reference proteome</keyword>
<dbReference type="Gene3D" id="3.40.50.2000">
    <property type="entry name" value="Glycogen Phosphorylase B"/>
    <property type="match status" value="2"/>
</dbReference>
<dbReference type="InterPro" id="IPR050194">
    <property type="entry name" value="Glycosyltransferase_grp1"/>
</dbReference>
<dbReference type="CDD" id="cd03801">
    <property type="entry name" value="GT4_PimA-like"/>
    <property type="match status" value="1"/>
</dbReference>